<evidence type="ECO:0000313" key="2">
    <source>
        <dbReference type="EMBL" id="KAF2807618.1"/>
    </source>
</evidence>
<dbReference type="Pfam" id="PF06985">
    <property type="entry name" value="HET"/>
    <property type="match status" value="1"/>
</dbReference>
<reference evidence="2 4" key="1">
    <citation type="journal article" date="2020" name="Stud. Mycol.">
        <title>101 Dothideomycetes genomes: a test case for predicting lifestyles and emergence of pathogens.</title>
        <authorList>
            <person name="Haridas S."/>
            <person name="Albert R."/>
            <person name="Binder M."/>
            <person name="Bloem J."/>
            <person name="Labutti K."/>
            <person name="Salamov A."/>
            <person name="Andreopoulos B."/>
            <person name="Baker S."/>
            <person name="Barry K."/>
            <person name="Bills G."/>
            <person name="Bluhm B."/>
            <person name="Cannon C."/>
            <person name="Castanera R."/>
            <person name="Culley D."/>
            <person name="Daum C."/>
            <person name="Ezra D."/>
            <person name="Gonzalez J."/>
            <person name="Henrissat B."/>
            <person name="Kuo A."/>
            <person name="Liang C."/>
            <person name="Lipzen A."/>
            <person name="Lutzoni F."/>
            <person name="Magnuson J."/>
            <person name="Mondo S."/>
            <person name="Nolan M."/>
            <person name="Ohm R."/>
            <person name="Pangilinan J."/>
            <person name="Park H.-J."/>
            <person name="Ramirez L."/>
            <person name="Alfaro M."/>
            <person name="Sun H."/>
            <person name="Tritt A."/>
            <person name="Yoshinaga Y."/>
            <person name="Zwiers L.-H."/>
            <person name="Turgeon B."/>
            <person name="Goodwin S."/>
            <person name="Spatafora J."/>
            <person name="Crous P."/>
            <person name="Grigoriev I."/>
        </authorList>
    </citation>
    <scope>NUCLEOTIDE SEQUENCE</scope>
    <source>
        <strain evidence="2 4">CBS 304.34</strain>
    </source>
</reference>
<gene>
    <name evidence="2 4" type="ORF">BDZ99DRAFT_572533</name>
</gene>
<reference evidence="4" key="2">
    <citation type="submission" date="2020-04" db="EMBL/GenBank/DDBJ databases">
        <authorList>
            <consortium name="NCBI Genome Project"/>
        </authorList>
    </citation>
    <scope>NUCLEOTIDE SEQUENCE</scope>
    <source>
        <strain evidence="4">CBS 304.34</strain>
    </source>
</reference>
<dbReference type="PANTHER" id="PTHR33112">
    <property type="entry name" value="DOMAIN PROTEIN, PUTATIVE-RELATED"/>
    <property type="match status" value="1"/>
</dbReference>
<dbReference type="RefSeq" id="XP_033574582.1">
    <property type="nucleotide sequence ID" value="XM_033728208.1"/>
</dbReference>
<organism evidence="2">
    <name type="scientific">Mytilinidion resinicola</name>
    <dbReference type="NCBI Taxonomy" id="574789"/>
    <lineage>
        <taxon>Eukaryota</taxon>
        <taxon>Fungi</taxon>
        <taxon>Dikarya</taxon>
        <taxon>Ascomycota</taxon>
        <taxon>Pezizomycotina</taxon>
        <taxon>Dothideomycetes</taxon>
        <taxon>Pleosporomycetidae</taxon>
        <taxon>Mytilinidiales</taxon>
        <taxon>Mytilinidiaceae</taxon>
        <taxon>Mytilinidion</taxon>
    </lineage>
</organism>
<dbReference type="EMBL" id="MU003704">
    <property type="protein sequence ID" value="KAF2807618.1"/>
    <property type="molecule type" value="Genomic_DNA"/>
</dbReference>
<accession>A0A6A6YGB7</accession>
<name>A0A6A6YGB7_9PEZI</name>
<evidence type="ECO:0000259" key="1">
    <source>
        <dbReference type="Pfam" id="PF06985"/>
    </source>
</evidence>
<feature type="domain" description="Heterokaryon incompatibility" evidence="1">
    <location>
        <begin position="101"/>
        <end position="258"/>
    </location>
</feature>
<dbReference type="PANTHER" id="PTHR33112:SF9">
    <property type="entry name" value="HETEROKARYON INCOMPATIBILITY DOMAIN-CONTAINING PROTEIN"/>
    <property type="match status" value="1"/>
</dbReference>
<sequence>MNLSCSGQGGREIEGFVEFFMGTDSPNPDNALFSKRKLLPNTTSSEITFATIKEWIEQCNRNHDCCGLDPSQWLPTRVLDVSGSGDSTIRLLQNERAEGKYLALSHCWGVPKPHALTLGNNFEEMKRGVPIASLPKTFQDAVVFTRDMGVQYLWIDCLCIIQDVKDDWRRESAQMAAVYQNSYLTITSSHAASSDGGLFHEVHSQYAAKELKVDSNDGNSYAIYVQRLLEHDIHWDNGGSKALYEQCPLLSRAWAFQERLIPPRVLHFRRNEVMWECNEHTRCQCVYEANPWTHGPKTDLSGCEEAVLC</sequence>
<dbReference type="OrthoDB" id="2958217at2759"/>
<proteinExistence type="predicted"/>
<protein>
    <submittedName>
        <fullName evidence="2 4">HET-domain-containing protein</fullName>
    </submittedName>
</protein>
<keyword evidence="3" id="KW-1185">Reference proteome</keyword>
<reference evidence="4" key="3">
    <citation type="submission" date="2025-04" db="UniProtKB">
        <authorList>
            <consortium name="RefSeq"/>
        </authorList>
    </citation>
    <scope>IDENTIFICATION</scope>
    <source>
        <strain evidence="4">CBS 304.34</strain>
    </source>
</reference>
<dbReference type="AlphaFoldDB" id="A0A6A6YGB7"/>
<evidence type="ECO:0000313" key="3">
    <source>
        <dbReference type="Proteomes" id="UP000504636"/>
    </source>
</evidence>
<dbReference type="GeneID" id="54469101"/>
<dbReference type="Proteomes" id="UP000504636">
    <property type="component" value="Unplaced"/>
</dbReference>
<dbReference type="InterPro" id="IPR010730">
    <property type="entry name" value="HET"/>
</dbReference>
<evidence type="ECO:0000313" key="4">
    <source>
        <dbReference type="RefSeq" id="XP_033574582.1"/>
    </source>
</evidence>